<evidence type="ECO:0000256" key="2">
    <source>
        <dbReference type="ARBA" id="ARBA00004651"/>
    </source>
</evidence>
<evidence type="ECO:0000256" key="5">
    <source>
        <dbReference type="ARBA" id="ARBA00022692"/>
    </source>
</evidence>
<comment type="function">
    <text evidence="12">Structural component of the gap junctions.</text>
</comment>
<comment type="similarity">
    <text evidence="12">Belongs to the pannexin family.</text>
</comment>
<dbReference type="GO" id="GO:0005921">
    <property type="term" value="C:gap junction"/>
    <property type="evidence" value="ECO:0007669"/>
    <property type="project" value="UniProtKB-SubCell"/>
</dbReference>
<evidence type="ECO:0000256" key="3">
    <source>
        <dbReference type="ARBA" id="ARBA00022448"/>
    </source>
</evidence>
<feature type="transmembrane region" description="Helical" evidence="12">
    <location>
        <begin position="229"/>
        <end position="251"/>
    </location>
</feature>
<keyword evidence="4" id="KW-1003">Cell membrane</keyword>
<keyword evidence="9 12" id="KW-0406">Ion transport</keyword>
<evidence type="ECO:0000313" key="15">
    <source>
        <dbReference type="Proteomes" id="UP000483820"/>
    </source>
</evidence>
<evidence type="ECO:0000313" key="14">
    <source>
        <dbReference type="EMBL" id="KAF1770327.1"/>
    </source>
</evidence>
<evidence type="ECO:0000256" key="8">
    <source>
        <dbReference type="ARBA" id="ARBA00022989"/>
    </source>
</evidence>
<dbReference type="PRINTS" id="PR01262">
    <property type="entry name" value="INNEXIN"/>
</dbReference>
<keyword evidence="11 12" id="KW-0407">Ion channel</keyword>
<proteinExistence type="inferred from homology"/>
<dbReference type="PROSITE" id="PS51013">
    <property type="entry name" value="PANNEXIN"/>
    <property type="match status" value="1"/>
</dbReference>
<dbReference type="GO" id="GO:0005886">
    <property type="term" value="C:plasma membrane"/>
    <property type="evidence" value="ECO:0007669"/>
    <property type="project" value="UniProtKB-SubCell"/>
</dbReference>
<keyword evidence="7" id="KW-0965">Cell junction</keyword>
<evidence type="ECO:0000256" key="13">
    <source>
        <dbReference type="SAM" id="MobiDB-lite"/>
    </source>
</evidence>
<evidence type="ECO:0000256" key="10">
    <source>
        <dbReference type="ARBA" id="ARBA00023136"/>
    </source>
</evidence>
<dbReference type="GO" id="GO:0005243">
    <property type="term" value="F:gap junction channel activity"/>
    <property type="evidence" value="ECO:0007669"/>
    <property type="project" value="TreeGrafter"/>
</dbReference>
<sequence length="500" mass="57568">MYAPGYTPTVVHASPYGAPAYGQPAYVQPCVQQPGPMGFSAVDKLIRPFLQLHEWDNGAEKIVHTTTIQILIFFGFLVTSNMMFGQPITCLVLPETPDSSTNYFHDFCFYQDKLRISPMQPSIRRSSNKGTMNVNYITREEVAVTYYQWTPFIIFLQVAMCLTPALVWKFFGLHFFYGDDFASIIRSLASKKKDDKMDSNDSDYKVDARDTLRWLELKKRERWGMHTTMLIYVAMKWMTFASLLLQFYMMANIYASGELLWGVHISYELLNGAYKNLYTGVFPQIVGCKTHRTQTGAVVNEFTMRCILPQNFVNAKVFLFLYWWYVLAMLVSIISAVQFTLMLLLPKYQRYATKSLLPTLEFFLEDAQRAQSTINHGHSDPLDHFVDYMGNDGYLLLQCASVPLSVVKIRFFLNSLYKIVLPKKLEEEIKVICESNRRQFDGQIDPYRKKDDLKKNKHMIMADGDFSKPLLSNSSPSCSPSSSHHDRYTPAPGKNLKSYE</sequence>
<evidence type="ECO:0000256" key="12">
    <source>
        <dbReference type="RuleBase" id="RU010713"/>
    </source>
</evidence>
<feature type="compositionally biased region" description="Low complexity" evidence="13">
    <location>
        <begin position="467"/>
        <end position="482"/>
    </location>
</feature>
<dbReference type="AlphaFoldDB" id="A0A6A5HVN3"/>
<reference evidence="14 15" key="1">
    <citation type="submission" date="2019-12" db="EMBL/GenBank/DDBJ databases">
        <title>Chromosome-level assembly of the Caenorhabditis remanei genome.</title>
        <authorList>
            <person name="Teterina A.A."/>
            <person name="Willis J.H."/>
            <person name="Phillips P.C."/>
        </authorList>
    </citation>
    <scope>NUCLEOTIDE SEQUENCE [LARGE SCALE GENOMIC DNA]</scope>
    <source>
        <strain evidence="14 15">PX506</strain>
        <tissue evidence="14">Whole organism</tissue>
    </source>
</reference>
<dbReference type="InterPro" id="IPR000990">
    <property type="entry name" value="Innexin"/>
</dbReference>
<keyword evidence="5 12" id="KW-0812">Transmembrane</keyword>
<evidence type="ECO:0000256" key="6">
    <source>
        <dbReference type="ARBA" id="ARBA00022868"/>
    </source>
</evidence>
<dbReference type="PANTHER" id="PTHR11893:SF17">
    <property type="entry name" value="INNEXIN"/>
    <property type="match status" value="1"/>
</dbReference>
<comment type="caution">
    <text evidence="14">The sequence shown here is derived from an EMBL/GenBank/DDBJ whole genome shotgun (WGS) entry which is preliminary data.</text>
</comment>
<evidence type="ECO:0000256" key="11">
    <source>
        <dbReference type="ARBA" id="ARBA00023303"/>
    </source>
</evidence>
<keyword evidence="10 12" id="KW-0472">Membrane</keyword>
<evidence type="ECO:0000256" key="4">
    <source>
        <dbReference type="ARBA" id="ARBA00022475"/>
    </source>
</evidence>
<keyword evidence="6" id="KW-0303">Gap junction</keyword>
<accession>A0A6A5HVN3</accession>
<gene>
    <name evidence="12" type="primary">inx</name>
    <name evidence="14" type="ORF">GCK72_002145</name>
</gene>
<evidence type="ECO:0000256" key="1">
    <source>
        <dbReference type="ARBA" id="ARBA00004610"/>
    </source>
</evidence>
<protein>
    <recommendedName>
        <fullName evidence="12">Innexin</fullName>
    </recommendedName>
</protein>
<keyword evidence="8 12" id="KW-1133">Transmembrane helix</keyword>
<name>A0A6A5HVN3_CAERE</name>
<organism evidence="14 15">
    <name type="scientific">Caenorhabditis remanei</name>
    <name type="common">Caenorhabditis vulgaris</name>
    <dbReference type="NCBI Taxonomy" id="31234"/>
    <lineage>
        <taxon>Eukaryota</taxon>
        <taxon>Metazoa</taxon>
        <taxon>Ecdysozoa</taxon>
        <taxon>Nematoda</taxon>
        <taxon>Chromadorea</taxon>
        <taxon>Rhabditida</taxon>
        <taxon>Rhabditina</taxon>
        <taxon>Rhabditomorpha</taxon>
        <taxon>Rhabditoidea</taxon>
        <taxon>Rhabditidae</taxon>
        <taxon>Peloderinae</taxon>
        <taxon>Caenorhabditis</taxon>
    </lineage>
</organism>
<dbReference type="Proteomes" id="UP000483820">
    <property type="component" value="Chromosome I"/>
</dbReference>
<evidence type="ECO:0000256" key="7">
    <source>
        <dbReference type="ARBA" id="ARBA00022949"/>
    </source>
</evidence>
<feature type="transmembrane region" description="Helical" evidence="12">
    <location>
        <begin position="70"/>
        <end position="94"/>
    </location>
</feature>
<dbReference type="EMBL" id="WUAV01000001">
    <property type="protein sequence ID" value="KAF1770327.1"/>
    <property type="molecule type" value="Genomic_DNA"/>
</dbReference>
<keyword evidence="3 12" id="KW-0813">Transport</keyword>
<feature type="transmembrane region" description="Helical" evidence="12">
    <location>
        <begin position="152"/>
        <end position="177"/>
    </location>
</feature>
<comment type="subcellular location">
    <subcellularLocation>
        <location evidence="1">Cell junction</location>
        <location evidence="1">Gap junction</location>
    </subcellularLocation>
    <subcellularLocation>
        <location evidence="2 12">Cell membrane</location>
        <topology evidence="2 12">Multi-pass membrane protein</topology>
    </subcellularLocation>
</comment>
<feature type="transmembrane region" description="Helical" evidence="12">
    <location>
        <begin position="322"/>
        <end position="345"/>
    </location>
</feature>
<dbReference type="GO" id="GO:0034220">
    <property type="term" value="P:monoatomic ion transmembrane transport"/>
    <property type="evidence" value="ECO:0007669"/>
    <property type="project" value="UniProtKB-KW"/>
</dbReference>
<feature type="region of interest" description="Disordered" evidence="13">
    <location>
        <begin position="465"/>
        <end position="500"/>
    </location>
</feature>
<evidence type="ECO:0000256" key="9">
    <source>
        <dbReference type="ARBA" id="ARBA00023065"/>
    </source>
</evidence>
<dbReference type="Pfam" id="PF00876">
    <property type="entry name" value="Innexin"/>
    <property type="match status" value="1"/>
</dbReference>
<dbReference type="PANTHER" id="PTHR11893">
    <property type="entry name" value="INNEXIN"/>
    <property type="match status" value="1"/>
</dbReference>